<keyword evidence="2" id="KW-1185">Reference proteome</keyword>
<dbReference type="InterPro" id="IPR010982">
    <property type="entry name" value="Lambda_DNA-bd_dom_sf"/>
</dbReference>
<organism evidence="1 2">
    <name type="scientific">Saccharothrix australiensis</name>
    <dbReference type="NCBI Taxonomy" id="2072"/>
    <lineage>
        <taxon>Bacteria</taxon>
        <taxon>Bacillati</taxon>
        <taxon>Actinomycetota</taxon>
        <taxon>Actinomycetes</taxon>
        <taxon>Pseudonocardiales</taxon>
        <taxon>Pseudonocardiaceae</taxon>
        <taxon>Saccharothrix</taxon>
    </lineage>
</organism>
<evidence type="ECO:0000313" key="1">
    <source>
        <dbReference type="EMBL" id="RKT49284.1"/>
    </source>
</evidence>
<evidence type="ECO:0008006" key="3">
    <source>
        <dbReference type="Google" id="ProtNLM"/>
    </source>
</evidence>
<evidence type="ECO:0000313" key="2">
    <source>
        <dbReference type="Proteomes" id="UP000282084"/>
    </source>
</evidence>
<dbReference type="EMBL" id="RBXO01000003">
    <property type="protein sequence ID" value="RKT49284.1"/>
    <property type="molecule type" value="Genomic_DNA"/>
</dbReference>
<protein>
    <recommendedName>
        <fullName evidence="3">Helix-turn-helix protein</fullName>
    </recommendedName>
</protein>
<sequence length="77" mass="8334">MPRTTTRTNGVAIRTIRVLSGLSVRDVVARLDDLGVSAHPDHIRNLETGARKGSREELVAALATVLDVPFETIASIR</sequence>
<reference evidence="1 2" key="1">
    <citation type="submission" date="2018-10" db="EMBL/GenBank/DDBJ databases">
        <title>Sequencing the genomes of 1000 actinobacteria strains.</title>
        <authorList>
            <person name="Klenk H.-P."/>
        </authorList>
    </citation>
    <scope>NUCLEOTIDE SEQUENCE [LARGE SCALE GENOMIC DNA]</scope>
    <source>
        <strain evidence="1 2">DSM 43800</strain>
    </source>
</reference>
<dbReference type="RefSeq" id="WP_147455315.1">
    <property type="nucleotide sequence ID" value="NZ_RBXO01000003.1"/>
</dbReference>
<dbReference type="SUPFAM" id="SSF47413">
    <property type="entry name" value="lambda repressor-like DNA-binding domains"/>
    <property type="match status" value="1"/>
</dbReference>
<dbReference type="Gene3D" id="1.10.260.40">
    <property type="entry name" value="lambda repressor-like DNA-binding domains"/>
    <property type="match status" value="1"/>
</dbReference>
<accession>A0A495VJ26</accession>
<dbReference type="GO" id="GO:0003677">
    <property type="term" value="F:DNA binding"/>
    <property type="evidence" value="ECO:0007669"/>
    <property type="project" value="InterPro"/>
</dbReference>
<name>A0A495VJ26_9PSEU</name>
<gene>
    <name evidence="1" type="ORF">C8E97_6780</name>
</gene>
<comment type="caution">
    <text evidence="1">The sequence shown here is derived from an EMBL/GenBank/DDBJ whole genome shotgun (WGS) entry which is preliminary data.</text>
</comment>
<dbReference type="AlphaFoldDB" id="A0A495VJ26"/>
<dbReference type="Proteomes" id="UP000282084">
    <property type="component" value="Unassembled WGS sequence"/>
</dbReference>
<proteinExistence type="predicted"/>